<dbReference type="OrthoDB" id="2288358at2759"/>
<reference evidence="6" key="2">
    <citation type="submission" date="2020-04" db="EMBL/GenBank/DDBJ databases">
        <authorList>
            <consortium name="NCBI Genome Project"/>
        </authorList>
    </citation>
    <scope>NUCLEOTIDE SEQUENCE</scope>
    <source>
        <strain evidence="6">CBS 304.34</strain>
    </source>
</reference>
<proteinExistence type="predicted"/>
<dbReference type="PROSITE" id="PS51517">
    <property type="entry name" value="NDT80"/>
    <property type="match status" value="1"/>
</dbReference>
<sequence>MGTSIITCNGQTIVPYIEAKIEKNFFSNNRVWICYRRNYFSILILYALNPHISNNGRLYLTCGNKPAEQIQLIAILLSAAVDRATGKNIEL</sequence>
<evidence type="ECO:0000313" key="5">
    <source>
        <dbReference type="Proteomes" id="UP000504636"/>
    </source>
</evidence>
<dbReference type="InterPro" id="IPR024061">
    <property type="entry name" value="NDT80_DNA-bd_dom"/>
</dbReference>
<dbReference type="GO" id="GO:0051321">
    <property type="term" value="P:meiotic cell cycle"/>
    <property type="evidence" value="ECO:0007669"/>
    <property type="project" value="TreeGrafter"/>
</dbReference>
<organism evidence="4">
    <name type="scientific">Mytilinidion resinicola</name>
    <dbReference type="NCBI Taxonomy" id="574789"/>
    <lineage>
        <taxon>Eukaryota</taxon>
        <taxon>Fungi</taxon>
        <taxon>Dikarya</taxon>
        <taxon>Ascomycota</taxon>
        <taxon>Pezizomycotina</taxon>
        <taxon>Dothideomycetes</taxon>
        <taxon>Pleosporomycetidae</taxon>
        <taxon>Mytilinidiales</taxon>
        <taxon>Mytilinidiaceae</taxon>
        <taxon>Mytilinidion</taxon>
    </lineage>
</organism>
<dbReference type="PANTHER" id="PTHR35144">
    <property type="entry name" value="MEIOSIS-SPECIFIC TRANSCRIPTION FACTOR NDT80"/>
    <property type="match status" value="1"/>
</dbReference>
<dbReference type="InterPro" id="IPR008967">
    <property type="entry name" value="p53-like_TF_DNA-bd_sf"/>
</dbReference>
<evidence type="ECO:0000256" key="1">
    <source>
        <dbReference type="ARBA" id="ARBA00023125"/>
    </source>
</evidence>
<dbReference type="GO" id="GO:0003700">
    <property type="term" value="F:DNA-binding transcription factor activity"/>
    <property type="evidence" value="ECO:0007669"/>
    <property type="project" value="UniProtKB-UniRule"/>
</dbReference>
<dbReference type="GeneID" id="54461424"/>
<dbReference type="PANTHER" id="PTHR35144:SF2">
    <property type="entry name" value="MEIOSIS-SPECIFIC TRANSCRIPTION FACTOR NDT80"/>
    <property type="match status" value="1"/>
</dbReference>
<dbReference type="GO" id="GO:0045944">
    <property type="term" value="P:positive regulation of transcription by RNA polymerase II"/>
    <property type="evidence" value="ECO:0007669"/>
    <property type="project" value="TreeGrafter"/>
</dbReference>
<feature type="DNA-binding region" description="NDT80" evidence="2">
    <location>
        <begin position="1"/>
        <end position="91"/>
    </location>
</feature>
<evidence type="ECO:0000259" key="3">
    <source>
        <dbReference type="PROSITE" id="PS51517"/>
    </source>
</evidence>
<reference evidence="4 6" key="1">
    <citation type="journal article" date="2020" name="Stud. Mycol.">
        <title>101 Dothideomycetes genomes: a test case for predicting lifestyles and emergence of pathogens.</title>
        <authorList>
            <person name="Haridas S."/>
            <person name="Albert R."/>
            <person name="Binder M."/>
            <person name="Bloem J."/>
            <person name="Labutti K."/>
            <person name="Salamov A."/>
            <person name="Andreopoulos B."/>
            <person name="Baker S."/>
            <person name="Barry K."/>
            <person name="Bills G."/>
            <person name="Bluhm B."/>
            <person name="Cannon C."/>
            <person name="Castanera R."/>
            <person name="Culley D."/>
            <person name="Daum C."/>
            <person name="Ezra D."/>
            <person name="Gonzalez J."/>
            <person name="Henrissat B."/>
            <person name="Kuo A."/>
            <person name="Liang C."/>
            <person name="Lipzen A."/>
            <person name="Lutzoni F."/>
            <person name="Magnuson J."/>
            <person name="Mondo S."/>
            <person name="Nolan M."/>
            <person name="Ohm R."/>
            <person name="Pangilinan J."/>
            <person name="Park H.-J."/>
            <person name="Ramirez L."/>
            <person name="Alfaro M."/>
            <person name="Sun H."/>
            <person name="Tritt A."/>
            <person name="Yoshinaga Y."/>
            <person name="Zwiers L.-H."/>
            <person name="Turgeon B."/>
            <person name="Goodwin S."/>
            <person name="Spatafora J."/>
            <person name="Crous P."/>
            <person name="Grigoriev I."/>
        </authorList>
    </citation>
    <scope>NUCLEOTIDE SEQUENCE</scope>
    <source>
        <strain evidence="4 6">CBS 304.34</strain>
    </source>
</reference>
<dbReference type="GO" id="GO:0003677">
    <property type="term" value="F:DNA binding"/>
    <property type="evidence" value="ECO:0007669"/>
    <property type="project" value="UniProtKB-KW"/>
</dbReference>
<feature type="non-terminal residue" evidence="4">
    <location>
        <position position="91"/>
    </location>
</feature>
<feature type="domain" description="NDT80" evidence="3">
    <location>
        <begin position="1"/>
        <end position="91"/>
    </location>
</feature>
<dbReference type="Gene3D" id="2.60.40.1390">
    <property type="entry name" value="NDT80 DNA-binding domain"/>
    <property type="match status" value="1"/>
</dbReference>
<keyword evidence="5" id="KW-1185">Reference proteome</keyword>
<name>A0A6A6YHS3_9PEZI</name>
<evidence type="ECO:0000256" key="2">
    <source>
        <dbReference type="PROSITE-ProRule" id="PRU00850"/>
    </source>
</evidence>
<dbReference type="InterPro" id="IPR037141">
    <property type="entry name" value="NDT80_DNA-bd_dom_sf"/>
</dbReference>
<dbReference type="Proteomes" id="UP000504636">
    <property type="component" value="Unplaced"/>
</dbReference>
<evidence type="ECO:0000313" key="4">
    <source>
        <dbReference type="EMBL" id="KAF2807545.1"/>
    </source>
</evidence>
<dbReference type="AlphaFoldDB" id="A0A6A6YHS3"/>
<gene>
    <name evidence="4 6" type="ORF">BDZ99DRAFT_465382</name>
</gene>
<reference evidence="6" key="3">
    <citation type="submission" date="2025-04" db="UniProtKB">
        <authorList>
            <consortium name="RefSeq"/>
        </authorList>
    </citation>
    <scope>IDENTIFICATION</scope>
    <source>
        <strain evidence="6">CBS 304.34</strain>
    </source>
</reference>
<dbReference type="RefSeq" id="XP_033574509.1">
    <property type="nucleotide sequence ID" value="XM_033720531.1"/>
</dbReference>
<evidence type="ECO:0000313" key="6">
    <source>
        <dbReference type="RefSeq" id="XP_033574509.1"/>
    </source>
</evidence>
<dbReference type="EMBL" id="MU003705">
    <property type="protein sequence ID" value="KAF2807545.1"/>
    <property type="molecule type" value="Genomic_DNA"/>
</dbReference>
<accession>A0A6A6YHS3</accession>
<protein>
    <recommendedName>
        <fullName evidence="3">NDT80 domain-containing protein</fullName>
    </recommendedName>
</protein>
<dbReference type="SUPFAM" id="SSF49417">
    <property type="entry name" value="p53-like transcription factors"/>
    <property type="match status" value="1"/>
</dbReference>
<dbReference type="GO" id="GO:0000228">
    <property type="term" value="C:nuclear chromosome"/>
    <property type="evidence" value="ECO:0007669"/>
    <property type="project" value="TreeGrafter"/>
</dbReference>
<dbReference type="InterPro" id="IPR052605">
    <property type="entry name" value="Fungal_trans_regulator"/>
</dbReference>
<keyword evidence="1 2" id="KW-0238">DNA-binding</keyword>